<dbReference type="Gene3D" id="3.40.1090.10">
    <property type="entry name" value="Cytosolic phospholipase A2 catalytic domain"/>
    <property type="match status" value="2"/>
</dbReference>
<proteinExistence type="predicted"/>
<dbReference type="InterPro" id="IPR016035">
    <property type="entry name" value="Acyl_Trfase/lysoPLipase"/>
</dbReference>
<evidence type="ECO:0008006" key="4">
    <source>
        <dbReference type="Google" id="ProtNLM"/>
    </source>
</evidence>
<dbReference type="OrthoDB" id="545248at2759"/>
<feature type="region of interest" description="Disordered" evidence="1">
    <location>
        <begin position="440"/>
        <end position="462"/>
    </location>
</feature>
<reference evidence="2" key="1">
    <citation type="journal article" date="2020" name="bioRxiv">
        <title>Comparative genomics of Chlamydomonas.</title>
        <authorList>
            <person name="Craig R.J."/>
            <person name="Hasan A.R."/>
            <person name="Ness R.W."/>
            <person name="Keightley P.D."/>
        </authorList>
    </citation>
    <scope>NUCLEOTIDE SEQUENCE</scope>
    <source>
        <strain evidence="2">CCAP 11/70</strain>
    </source>
</reference>
<sequence>MSACMWTRTSSCPWRLDEVAVLKVARIRSAHALFCALDAADGRMDGCVAAGDVEAFLGDTAAMRPGAAADLRERLFRELQVLPGEPVCFLQFVSAFPWFDGELRAVLPPNAPLQLGAPGPGGAPDYSARSAKRQRLHGGGAGPGVGVGAGVGTPTRGGTPGRGGAPVIERADLNLDDRAFRTPTLLSLDGGGMRGLVAAQVLVMLEDSIKQVLWKERLISSHIAEQLLHHAASRNVITEEQALSIYKKYVQPPASRDGVALDDPTVPRSDDWYKRQWADFKKRQSEVLDSPSDWWDVRRCFDIDIADFFDQLAGTSTGGLLALYLAARGGQQEATAAASRQALKSRPGSAAGASDFYRDNGAKIFGTSSITKSWRFLASAGRQQHQSAGLDDVLKGVFGDMTLDSLEDCGGANIVIPAVDVAAKRTAFFFHMSAKRRPPLYTSPGLPDHDTGSSVKSSSSGLATHLRTQDMPLITGEAENERARAIKTVADAQLVGYRKVLMRDPRRPGAPVTGAGETIGWLWPMVNFCLYEVPDERPTANSDLLWTNSADFEFVNAVGGFVAPMTFENLDFKLVDVARATSAAPAFLPPKVLRPVALEDGTAVDTPGSNLPKHWQNDRVFLDGGLANNDPTYLGLAQMLQRNNTARLRDCAILSIGTGSSESYDGFTPSKPQRWWKRLRGSLLRAVSWVVAGGTVTLLGGGKLGAVKCTLIGGIVDLLGILKIPKAVNNVGDLVSLTMDLNGEDKENMLRFQLYGLLHMPEGAYLRIQFKPTPSEWHRQLIDSICGPGNKGGDTAFKEEKELSDALGRMDDPSKGVLQAYAEAAKRLSEQYSKWITWWARCFIFGLEDASRFPFVCKIDTENTGNNIHGGKFLAERGCLMQIPRQYHIAA</sequence>
<accession>A0A836C6M6</accession>
<dbReference type="AlphaFoldDB" id="A0A836C6M6"/>
<evidence type="ECO:0000313" key="3">
    <source>
        <dbReference type="Proteomes" id="UP000612055"/>
    </source>
</evidence>
<organism evidence="2 3">
    <name type="scientific">Edaphochlamys debaryana</name>
    <dbReference type="NCBI Taxonomy" id="47281"/>
    <lineage>
        <taxon>Eukaryota</taxon>
        <taxon>Viridiplantae</taxon>
        <taxon>Chlorophyta</taxon>
        <taxon>core chlorophytes</taxon>
        <taxon>Chlorophyceae</taxon>
        <taxon>CS clade</taxon>
        <taxon>Chlamydomonadales</taxon>
        <taxon>Chlamydomonadales incertae sedis</taxon>
        <taxon>Edaphochlamys</taxon>
    </lineage>
</organism>
<keyword evidence="3" id="KW-1185">Reference proteome</keyword>
<evidence type="ECO:0000313" key="2">
    <source>
        <dbReference type="EMBL" id="KAG2501084.1"/>
    </source>
</evidence>
<dbReference type="Proteomes" id="UP000612055">
    <property type="component" value="Unassembled WGS sequence"/>
</dbReference>
<dbReference type="GO" id="GO:0047372">
    <property type="term" value="F:monoacylglycerol lipase activity"/>
    <property type="evidence" value="ECO:0007669"/>
    <property type="project" value="TreeGrafter"/>
</dbReference>
<dbReference type="GO" id="GO:0004620">
    <property type="term" value="F:phospholipase activity"/>
    <property type="evidence" value="ECO:0007669"/>
    <property type="project" value="TreeGrafter"/>
</dbReference>
<dbReference type="PANTHER" id="PTHR32176">
    <property type="entry name" value="XYLOSE ISOMERASE"/>
    <property type="match status" value="1"/>
</dbReference>
<gene>
    <name evidence="2" type="ORF">HYH03_000902</name>
</gene>
<evidence type="ECO:0000256" key="1">
    <source>
        <dbReference type="SAM" id="MobiDB-lite"/>
    </source>
</evidence>
<dbReference type="PANTHER" id="PTHR32176:SF92">
    <property type="entry name" value="XYLOSE ISOMERASE"/>
    <property type="match status" value="1"/>
</dbReference>
<name>A0A836C6M6_9CHLO</name>
<dbReference type="SUPFAM" id="SSF52151">
    <property type="entry name" value="FabD/lysophospholipase-like"/>
    <property type="match status" value="1"/>
</dbReference>
<protein>
    <recommendedName>
        <fullName evidence="4">Patatin</fullName>
    </recommendedName>
</protein>
<comment type="caution">
    <text evidence="2">The sequence shown here is derived from an EMBL/GenBank/DDBJ whole genome shotgun (WGS) entry which is preliminary data.</text>
</comment>
<dbReference type="EMBL" id="JAEHOE010000002">
    <property type="protein sequence ID" value="KAG2501084.1"/>
    <property type="molecule type" value="Genomic_DNA"/>
</dbReference>